<dbReference type="AlphaFoldDB" id="A0A8B6BXM0"/>
<organism evidence="1 2">
    <name type="scientific">Mytilus galloprovincialis</name>
    <name type="common">Mediterranean mussel</name>
    <dbReference type="NCBI Taxonomy" id="29158"/>
    <lineage>
        <taxon>Eukaryota</taxon>
        <taxon>Metazoa</taxon>
        <taxon>Spiralia</taxon>
        <taxon>Lophotrochozoa</taxon>
        <taxon>Mollusca</taxon>
        <taxon>Bivalvia</taxon>
        <taxon>Autobranchia</taxon>
        <taxon>Pteriomorphia</taxon>
        <taxon>Mytilida</taxon>
        <taxon>Mytiloidea</taxon>
        <taxon>Mytilidae</taxon>
        <taxon>Mytilinae</taxon>
        <taxon>Mytilus</taxon>
    </lineage>
</organism>
<gene>
    <name evidence="1" type="ORF">MGAL_10B032152</name>
</gene>
<comment type="caution">
    <text evidence="1">The sequence shown here is derived from an EMBL/GenBank/DDBJ whole genome shotgun (WGS) entry which is preliminary data.</text>
</comment>
<keyword evidence="2" id="KW-1185">Reference proteome</keyword>
<name>A0A8B6BXM0_MYTGA</name>
<protein>
    <submittedName>
        <fullName evidence="1">Uncharacterized protein</fullName>
    </submittedName>
</protein>
<dbReference type="Proteomes" id="UP000596742">
    <property type="component" value="Unassembled WGS sequence"/>
</dbReference>
<evidence type="ECO:0000313" key="2">
    <source>
        <dbReference type="Proteomes" id="UP000596742"/>
    </source>
</evidence>
<accession>A0A8B6BXM0</accession>
<sequence length="89" mass="9918">MLGETTRKCSSKDITFEMGDIHAKVDIKKAIKILKKNIAPGPDNTPAEAPKADIETSTQMHYELFGKTSEEDVPLERNNAYISSMDSFK</sequence>
<dbReference type="EMBL" id="UYJE01000804">
    <property type="protein sequence ID" value="VDH96615.1"/>
    <property type="molecule type" value="Genomic_DNA"/>
</dbReference>
<reference evidence="1" key="1">
    <citation type="submission" date="2018-11" db="EMBL/GenBank/DDBJ databases">
        <authorList>
            <person name="Alioto T."/>
            <person name="Alioto T."/>
        </authorList>
    </citation>
    <scope>NUCLEOTIDE SEQUENCE</scope>
</reference>
<proteinExistence type="predicted"/>
<evidence type="ECO:0000313" key="1">
    <source>
        <dbReference type="EMBL" id="VDH96615.1"/>
    </source>
</evidence>